<dbReference type="Gene3D" id="3.10.129.10">
    <property type="entry name" value="Hotdog Thioesterase"/>
    <property type="match status" value="1"/>
</dbReference>
<protein>
    <submittedName>
        <fullName evidence="1">Acyl-CoA thioester hydrolase</fullName>
        <ecNumber evidence="1">3.1.2.-</ecNumber>
    </submittedName>
</protein>
<dbReference type="InterPro" id="IPR050563">
    <property type="entry name" value="4-hydroxybenzoyl-CoA_TE"/>
</dbReference>
<dbReference type="PANTHER" id="PTHR31793:SF2">
    <property type="entry name" value="BLR1345 PROTEIN"/>
    <property type="match status" value="1"/>
</dbReference>
<evidence type="ECO:0000313" key="2">
    <source>
        <dbReference type="Proteomes" id="UP000741863"/>
    </source>
</evidence>
<sequence length="156" mass="17472">MSESKTVWNGSVLTEWVDYNGHMTDAAYATVFSHSLDALMETIGLDAAGRKKQTYTIFTLEAHIKYLQEAHDQDPLETAVTILDRDAKRMHLWFEMKNANSDVIATSEQMVMGMDESTGRPGPFPEEVKAAIEQLPALDQADWPKGANVPMGIRRK</sequence>
<organism evidence="1 2">
    <name type="scientific">Geomicrobium sediminis</name>
    <dbReference type="NCBI Taxonomy" id="1347788"/>
    <lineage>
        <taxon>Bacteria</taxon>
        <taxon>Bacillati</taxon>
        <taxon>Bacillota</taxon>
        <taxon>Bacilli</taxon>
        <taxon>Bacillales</taxon>
        <taxon>Geomicrobium</taxon>
    </lineage>
</organism>
<comment type="caution">
    <text evidence="1">The sequence shown here is derived from an EMBL/GenBank/DDBJ whole genome shotgun (WGS) entry which is preliminary data.</text>
</comment>
<dbReference type="PANTHER" id="PTHR31793">
    <property type="entry name" value="4-HYDROXYBENZOYL-COA THIOESTERASE FAMILY MEMBER"/>
    <property type="match status" value="1"/>
</dbReference>
<keyword evidence="2" id="KW-1185">Reference proteome</keyword>
<dbReference type="RefSeq" id="WP_204696385.1">
    <property type="nucleotide sequence ID" value="NZ_JAFBEC010000003.1"/>
</dbReference>
<dbReference type="EMBL" id="JAFBEC010000003">
    <property type="protein sequence ID" value="MBM7632257.1"/>
    <property type="molecule type" value="Genomic_DNA"/>
</dbReference>
<dbReference type="SUPFAM" id="SSF54637">
    <property type="entry name" value="Thioesterase/thiol ester dehydrase-isomerase"/>
    <property type="match status" value="1"/>
</dbReference>
<gene>
    <name evidence="1" type="ORF">JOD17_001350</name>
</gene>
<dbReference type="Pfam" id="PF13279">
    <property type="entry name" value="4HBT_2"/>
    <property type="match status" value="1"/>
</dbReference>
<dbReference type="GO" id="GO:0016787">
    <property type="term" value="F:hydrolase activity"/>
    <property type="evidence" value="ECO:0007669"/>
    <property type="project" value="UniProtKB-KW"/>
</dbReference>
<evidence type="ECO:0000313" key="1">
    <source>
        <dbReference type="EMBL" id="MBM7632257.1"/>
    </source>
</evidence>
<dbReference type="EC" id="3.1.2.-" evidence="1"/>
<reference evidence="1 2" key="1">
    <citation type="submission" date="2021-01" db="EMBL/GenBank/DDBJ databases">
        <title>Genomic Encyclopedia of Type Strains, Phase IV (KMG-IV): sequencing the most valuable type-strain genomes for metagenomic binning, comparative biology and taxonomic classification.</title>
        <authorList>
            <person name="Goeker M."/>
        </authorList>
    </citation>
    <scope>NUCLEOTIDE SEQUENCE [LARGE SCALE GENOMIC DNA]</scope>
    <source>
        <strain evidence="1 2">DSM 25540</strain>
    </source>
</reference>
<accession>A0ABS2PA18</accession>
<dbReference type="Proteomes" id="UP000741863">
    <property type="component" value="Unassembled WGS sequence"/>
</dbReference>
<keyword evidence="1" id="KW-0378">Hydrolase</keyword>
<proteinExistence type="predicted"/>
<name>A0ABS2PA18_9BACL</name>
<dbReference type="InterPro" id="IPR029069">
    <property type="entry name" value="HotDog_dom_sf"/>
</dbReference>
<dbReference type="CDD" id="cd00586">
    <property type="entry name" value="4HBT"/>
    <property type="match status" value="1"/>
</dbReference>